<dbReference type="EMBL" id="QFOI01000030">
    <property type="protein sequence ID" value="PZP51454.1"/>
    <property type="molecule type" value="Genomic_DNA"/>
</dbReference>
<feature type="non-terminal residue" evidence="2">
    <location>
        <position position="176"/>
    </location>
</feature>
<sequence length="176" mass="20250">MKKISLIVLLSTFSCVSLLAQDQQEYQKKINEAWKLYESKDYLKSAQTYSAAFTYMGKGLTPDRYNAACSWSLANVKDSAFSELFKITQKGTYDDVDHLTTDTDLSALHSDKRWNDVVALAKANKEKTEQNIDKPLAKTLDSIYNEDQLYRLQLDTIEKKYGRNAKQIRDQWKIIG</sequence>
<comment type="caution">
    <text evidence="2">The sequence shown here is derived from an EMBL/GenBank/DDBJ whole genome shotgun (WGS) entry which is preliminary data.</text>
</comment>
<evidence type="ECO:0008006" key="4">
    <source>
        <dbReference type="Google" id="ProtNLM"/>
    </source>
</evidence>
<dbReference type="Proteomes" id="UP000249645">
    <property type="component" value="Unassembled WGS sequence"/>
</dbReference>
<gene>
    <name evidence="2" type="ORF">DI598_03125</name>
</gene>
<accession>A0A2W5FB00</accession>
<keyword evidence="1" id="KW-0732">Signal</keyword>
<dbReference type="PROSITE" id="PS51257">
    <property type="entry name" value="PROKAR_LIPOPROTEIN"/>
    <property type="match status" value="1"/>
</dbReference>
<dbReference type="AlphaFoldDB" id="A0A2W5FB00"/>
<reference evidence="2 3" key="1">
    <citation type="submission" date="2017-11" db="EMBL/GenBank/DDBJ databases">
        <title>Infants hospitalized years apart are colonized by the same room-sourced microbial strains.</title>
        <authorList>
            <person name="Brooks B."/>
            <person name="Olm M.R."/>
            <person name="Firek B.A."/>
            <person name="Baker R."/>
            <person name="Thomas B.C."/>
            <person name="Morowitz M.J."/>
            <person name="Banfield J.F."/>
        </authorList>
    </citation>
    <scope>NUCLEOTIDE SEQUENCE [LARGE SCALE GENOMIC DNA]</scope>
    <source>
        <strain evidence="2">S2_009_000_R2_76</strain>
    </source>
</reference>
<evidence type="ECO:0000313" key="3">
    <source>
        <dbReference type="Proteomes" id="UP000249645"/>
    </source>
</evidence>
<name>A0A2W5FB00_9SPHI</name>
<evidence type="ECO:0000313" key="2">
    <source>
        <dbReference type="EMBL" id="PZP51454.1"/>
    </source>
</evidence>
<feature type="signal peptide" evidence="1">
    <location>
        <begin position="1"/>
        <end position="20"/>
    </location>
</feature>
<evidence type="ECO:0000256" key="1">
    <source>
        <dbReference type="SAM" id="SignalP"/>
    </source>
</evidence>
<protein>
    <recommendedName>
        <fullName evidence="4">Sel1 repeat family protein</fullName>
    </recommendedName>
</protein>
<organism evidence="2 3">
    <name type="scientific">Pseudopedobacter saltans</name>
    <dbReference type="NCBI Taxonomy" id="151895"/>
    <lineage>
        <taxon>Bacteria</taxon>
        <taxon>Pseudomonadati</taxon>
        <taxon>Bacteroidota</taxon>
        <taxon>Sphingobacteriia</taxon>
        <taxon>Sphingobacteriales</taxon>
        <taxon>Sphingobacteriaceae</taxon>
        <taxon>Pseudopedobacter</taxon>
    </lineage>
</organism>
<proteinExistence type="predicted"/>
<feature type="chain" id="PRO_5016076640" description="Sel1 repeat family protein" evidence="1">
    <location>
        <begin position="21"/>
        <end position="176"/>
    </location>
</feature>